<dbReference type="EMBL" id="SRRZ01000051">
    <property type="protein sequence ID" value="NQE35295.1"/>
    <property type="molecule type" value="Genomic_DNA"/>
</dbReference>
<proteinExistence type="predicted"/>
<protein>
    <recommendedName>
        <fullName evidence="4">Transposase zinc-ribbon domain-containing protein</fullName>
    </recommendedName>
</protein>
<evidence type="ECO:0000313" key="3">
    <source>
        <dbReference type="Proteomes" id="UP000702425"/>
    </source>
</evidence>
<keyword evidence="1" id="KW-0472">Membrane</keyword>
<gene>
    <name evidence="2" type="ORF">E5S67_03025</name>
</gene>
<keyword evidence="3" id="KW-1185">Reference proteome</keyword>
<accession>A0ABX2D0D7</accession>
<dbReference type="RefSeq" id="WP_172188566.1">
    <property type="nucleotide sequence ID" value="NZ_CAWPPK010000265.1"/>
</dbReference>
<evidence type="ECO:0008006" key="4">
    <source>
        <dbReference type="Google" id="ProtNLM"/>
    </source>
</evidence>
<evidence type="ECO:0000256" key="1">
    <source>
        <dbReference type="SAM" id="Phobius"/>
    </source>
</evidence>
<feature type="transmembrane region" description="Helical" evidence="1">
    <location>
        <begin position="84"/>
        <end position="103"/>
    </location>
</feature>
<keyword evidence="1" id="KW-1133">Transmembrane helix</keyword>
<comment type="caution">
    <text evidence="2">The sequence shown here is derived from an EMBL/GenBank/DDBJ whole genome shotgun (WGS) entry which is preliminary data.</text>
</comment>
<dbReference type="Proteomes" id="UP000702425">
    <property type="component" value="Unassembled WGS sequence"/>
</dbReference>
<sequence>MNAPTYNTHSVTCPICNRSSVVGPVGMVSGLFTCPHCHSHLVISWSGHFVRDPFCLKQLTVGKMLRRESRPLARIQRDFGLGKHFPLIAILGSMVFLGCAIAATEQSLPRQNSFQGFLEWVSGTDNSQDASR</sequence>
<evidence type="ECO:0000313" key="2">
    <source>
        <dbReference type="EMBL" id="NQE35295.1"/>
    </source>
</evidence>
<reference evidence="2 3" key="1">
    <citation type="journal article" date="2020" name="Sci. Rep.">
        <title>A novel cyanobacterial geosmin producer, revising GeoA distribution and dispersion patterns in Bacteria.</title>
        <authorList>
            <person name="Churro C."/>
            <person name="Semedo-Aguiar A.P."/>
            <person name="Silva A.D."/>
            <person name="Pereira-Leal J.B."/>
            <person name="Leite R.B."/>
        </authorList>
    </citation>
    <scope>NUCLEOTIDE SEQUENCE [LARGE SCALE GENOMIC DNA]</scope>
    <source>
        <strain evidence="2 3">IPMA8</strain>
    </source>
</reference>
<keyword evidence="1" id="KW-0812">Transmembrane</keyword>
<organism evidence="2 3">
    <name type="scientific">Microcoleus asticus IPMA8</name>
    <dbReference type="NCBI Taxonomy" id="2563858"/>
    <lineage>
        <taxon>Bacteria</taxon>
        <taxon>Bacillati</taxon>
        <taxon>Cyanobacteriota</taxon>
        <taxon>Cyanophyceae</taxon>
        <taxon>Oscillatoriophycideae</taxon>
        <taxon>Oscillatoriales</taxon>
        <taxon>Microcoleaceae</taxon>
        <taxon>Microcoleus</taxon>
        <taxon>Microcoleus asticus</taxon>
    </lineage>
</organism>
<name>A0ABX2D0D7_9CYAN</name>